<protein>
    <submittedName>
        <fullName evidence="2">Uncharacterized protein</fullName>
    </submittedName>
</protein>
<evidence type="ECO:0000313" key="3">
    <source>
        <dbReference type="Proteomes" id="UP000567179"/>
    </source>
</evidence>
<proteinExistence type="predicted"/>
<name>A0A8H5ERS6_9AGAR</name>
<dbReference type="EMBL" id="JAACJJ010000058">
    <property type="protein sequence ID" value="KAF5310045.1"/>
    <property type="molecule type" value="Genomic_DNA"/>
</dbReference>
<keyword evidence="1" id="KW-0472">Membrane</keyword>
<feature type="transmembrane region" description="Helical" evidence="1">
    <location>
        <begin position="169"/>
        <end position="192"/>
    </location>
</feature>
<feature type="transmembrane region" description="Helical" evidence="1">
    <location>
        <begin position="249"/>
        <end position="270"/>
    </location>
</feature>
<sequence>MPSIASIARTTHHSRHSFYFNMSSLIAPPVSDIRLTLDPYYNSMVIESLLCGIYTVILIRVICMCRSLMTSKVTHVITSTGDLHHQLRERKPYCCTLIILWMITIACFGMDWVYTHRLFVLSSNSPYEMASALSFGSYSIFMQLPKTLGPIVADGLLTWRCHMLWESRWIRSILLMLFTASAALGALGMALYDDNIKDSGLLITSQLLVSAVTTLFATFVIGFMIFLVTRRSHMHHSYRRVIEIVVQSAALISVPLVIGCILDFVSWYIPETVNTTGGLVRYEFNTYIDNIQATLLGIAPTLVALHVVNDPPRVERNTSNQGNPL</sequence>
<comment type="caution">
    <text evidence="2">The sequence shown here is derived from an EMBL/GenBank/DDBJ whole genome shotgun (WGS) entry which is preliminary data.</text>
</comment>
<accession>A0A8H5ERS6</accession>
<gene>
    <name evidence="2" type="ORF">D9619_010129</name>
</gene>
<feature type="transmembrane region" description="Helical" evidence="1">
    <location>
        <begin position="290"/>
        <end position="308"/>
    </location>
</feature>
<dbReference type="Proteomes" id="UP000567179">
    <property type="component" value="Unassembled WGS sequence"/>
</dbReference>
<evidence type="ECO:0000313" key="2">
    <source>
        <dbReference type="EMBL" id="KAF5310045.1"/>
    </source>
</evidence>
<keyword evidence="3" id="KW-1185">Reference proteome</keyword>
<evidence type="ECO:0000256" key="1">
    <source>
        <dbReference type="SAM" id="Phobius"/>
    </source>
</evidence>
<dbReference type="OrthoDB" id="2954345at2759"/>
<keyword evidence="1" id="KW-0812">Transmembrane</keyword>
<feature type="transmembrane region" description="Helical" evidence="1">
    <location>
        <begin position="93"/>
        <end position="115"/>
    </location>
</feature>
<dbReference type="AlphaFoldDB" id="A0A8H5ERS6"/>
<reference evidence="2 3" key="1">
    <citation type="journal article" date="2020" name="ISME J.">
        <title>Uncovering the hidden diversity of litter-decomposition mechanisms in mushroom-forming fungi.</title>
        <authorList>
            <person name="Floudas D."/>
            <person name="Bentzer J."/>
            <person name="Ahren D."/>
            <person name="Johansson T."/>
            <person name="Persson P."/>
            <person name="Tunlid A."/>
        </authorList>
    </citation>
    <scope>NUCLEOTIDE SEQUENCE [LARGE SCALE GENOMIC DNA]</scope>
    <source>
        <strain evidence="2 3">CBS 101986</strain>
    </source>
</reference>
<feature type="transmembrane region" description="Helical" evidence="1">
    <location>
        <begin position="40"/>
        <end position="62"/>
    </location>
</feature>
<keyword evidence="1" id="KW-1133">Transmembrane helix</keyword>
<feature type="transmembrane region" description="Helical" evidence="1">
    <location>
        <begin position="135"/>
        <end position="157"/>
    </location>
</feature>
<feature type="transmembrane region" description="Helical" evidence="1">
    <location>
        <begin position="207"/>
        <end position="228"/>
    </location>
</feature>
<organism evidence="2 3">
    <name type="scientific">Psilocybe cf. subviscida</name>
    <dbReference type="NCBI Taxonomy" id="2480587"/>
    <lineage>
        <taxon>Eukaryota</taxon>
        <taxon>Fungi</taxon>
        <taxon>Dikarya</taxon>
        <taxon>Basidiomycota</taxon>
        <taxon>Agaricomycotina</taxon>
        <taxon>Agaricomycetes</taxon>
        <taxon>Agaricomycetidae</taxon>
        <taxon>Agaricales</taxon>
        <taxon>Agaricineae</taxon>
        <taxon>Strophariaceae</taxon>
        <taxon>Psilocybe</taxon>
    </lineage>
</organism>